<dbReference type="EMBL" id="JBHRXK010000001">
    <property type="protein sequence ID" value="MFC3549971.1"/>
    <property type="molecule type" value="Genomic_DNA"/>
</dbReference>
<organism evidence="13 14">
    <name type="scientific">Lysobacter cavernae</name>
    <dbReference type="NCBI Taxonomy" id="1685901"/>
    <lineage>
        <taxon>Bacteria</taxon>
        <taxon>Pseudomonadati</taxon>
        <taxon>Pseudomonadota</taxon>
        <taxon>Gammaproteobacteria</taxon>
        <taxon>Lysobacterales</taxon>
        <taxon>Lysobacteraceae</taxon>
        <taxon>Lysobacter</taxon>
    </lineage>
</organism>
<evidence type="ECO:0000256" key="3">
    <source>
        <dbReference type="ARBA" id="ARBA00022448"/>
    </source>
</evidence>
<evidence type="ECO:0000256" key="5">
    <source>
        <dbReference type="ARBA" id="ARBA00022519"/>
    </source>
</evidence>
<feature type="transmembrane region" description="Helical" evidence="11">
    <location>
        <begin position="25"/>
        <end position="48"/>
    </location>
</feature>
<keyword evidence="9 11" id="KW-0472">Membrane</keyword>
<keyword evidence="4" id="KW-1003">Cell membrane</keyword>
<sequence>MTHAIALPSHRSGAFEPPRLDGNRIVANAGALAVNAALLLLLLVPLTAPQLLTLPRRDDNPVLIQVVRAKPKPITSEPVPVPVVPKTARQPAVTTPQPRIETPPLEPVADSQPGDEALAPADPVGEQGVASLAPTLPQAGAQLQTLSAPPPAYPGAAVRDGLTGTVELEILVDVDGKPIEARVVRSSGHRVLDQAARRVVLTRWTFEPALQYGRPVQALGRVPIEFKLD</sequence>
<dbReference type="PANTHER" id="PTHR33446">
    <property type="entry name" value="PROTEIN TONB-RELATED"/>
    <property type="match status" value="1"/>
</dbReference>
<dbReference type="Pfam" id="PF03544">
    <property type="entry name" value="TonB_C"/>
    <property type="match status" value="1"/>
</dbReference>
<evidence type="ECO:0000256" key="2">
    <source>
        <dbReference type="ARBA" id="ARBA00006555"/>
    </source>
</evidence>
<keyword evidence="7" id="KW-0653">Protein transport</keyword>
<keyword evidence="3" id="KW-0813">Transport</keyword>
<feature type="region of interest" description="Disordered" evidence="10">
    <location>
        <begin position="75"/>
        <end position="122"/>
    </location>
</feature>
<dbReference type="InterPro" id="IPR006260">
    <property type="entry name" value="TonB/TolA_C"/>
</dbReference>
<protein>
    <submittedName>
        <fullName evidence="13">Energy transducer TonB</fullName>
    </submittedName>
</protein>
<dbReference type="RefSeq" id="WP_386757364.1">
    <property type="nucleotide sequence ID" value="NZ_JBHRXK010000001.1"/>
</dbReference>
<feature type="domain" description="TonB C-terminal" evidence="12">
    <location>
        <begin position="138"/>
        <end position="229"/>
    </location>
</feature>
<dbReference type="NCBIfam" id="TIGR01352">
    <property type="entry name" value="tonB_Cterm"/>
    <property type="match status" value="1"/>
</dbReference>
<dbReference type="PANTHER" id="PTHR33446:SF2">
    <property type="entry name" value="PROTEIN TONB"/>
    <property type="match status" value="1"/>
</dbReference>
<evidence type="ECO:0000256" key="7">
    <source>
        <dbReference type="ARBA" id="ARBA00022927"/>
    </source>
</evidence>
<dbReference type="InterPro" id="IPR037682">
    <property type="entry name" value="TonB_C"/>
</dbReference>
<evidence type="ECO:0000313" key="14">
    <source>
        <dbReference type="Proteomes" id="UP001595740"/>
    </source>
</evidence>
<comment type="subcellular location">
    <subcellularLocation>
        <location evidence="1">Cell inner membrane</location>
        <topology evidence="1">Single-pass membrane protein</topology>
        <orientation evidence="1">Periplasmic side</orientation>
    </subcellularLocation>
</comment>
<dbReference type="Gene3D" id="3.30.1150.10">
    <property type="match status" value="1"/>
</dbReference>
<comment type="caution">
    <text evidence="13">The sequence shown here is derived from an EMBL/GenBank/DDBJ whole genome shotgun (WGS) entry which is preliminary data.</text>
</comment>
<dbReference type="InterPro" id="IPR051045">
    <property type="entry name" value="TonB-dependent_transducer"/>
</dbReference>
<evidence type="ECO:0000256" key="4">
    <source>
        <dbReference type="ARBA" id="ARBA00022475"/>
    </source>
</evidence>
<dbReference type="PROSITE" id="PS52015">
    <property type="entry name" value="TONB_CTD"/>
    <property type="match status" value="1"/>
</dbReference>
<name>A0ABV7RQ45_9GAMM</name>
<keyword evidence="8 11" id="KW-1133">Transmembrane helix</keyword>
<evidence type="ECO:0000256" key="1">
    <source>
        <dbReference type="ARBA" id="ARBA00004383"/>
    </source>
</evidence>
<evidence type="ECO:0000256" key="8">
    <source>
        <dbReference type="ARBA" id="ARBA00022989"/>
    </source>
</evidence>
<dbReference type="Proteomes" id="UP001595740">
    <property type="component" value="Unassembled WGS sequence"/>
</dbReference>
<keyword evidence="5" id="KW-0997">Cell inner membrane</keyword>
<comment type="similarity">
    <text evidence="2">Belongs to the TonB family.</text>
</comment>
<dbReference type="SUPFAM" id="SSF74653">
    <property type="entry name" value="TolA/TonB C-terminal domain"/>
    <property type="match status" value="1"/>
</dbReference>
<reference evidence="14" key="1">
    <citation type="journal article" date="2019" name="Int. J. Syst. Evol. Microbiol.">
        <title>The Global Catalogue of Microorganisms (GCM) 10K type strain sequencing project: providing services to taxonomists for standard genome sequencing and annotation.</title>
        <authorList>
            <consortium name="The Broad Institute Genomics Platform"/>
            <consortium name="The Broad Institute Genome Sequencing Center for Infectious Disease"/>
            <person name="Wu L."/>
            <person name="Ma J."/>
        </authorList>
    </citation>
    <scope>NUCLEOTIDE SEQUENCE [LARGE SCALE GENOMIC DNA]</scope>
    <source>
        <strain evidence="14">KCTC 42875</strain>
    </source>
</reference>
<accession>A0ABV7RQ45</accession>
<evidence type="ECO:0000256" key="11">
    <source>
        <dbReference type="SAM" id="Phobius"/>
    </source>
</evidence>
<evidence type="ECO:0000259" key="12">
    <source>
        <dbReference type="PROSITE" id="PS52015"/>
    </source>
</evidence>
<keyword evidence="6 11" id="KW-0812">Transmembrane</keyword>
<gene>
    <name evidence="13" type="ORF">ACFOLC_02975</name>
</gene>
<evidence type="ECO:0000313" key="13">
    <source>
        <dbReference type="EMBL" id="MFC3549971.1"/>
    </source>
</evidence>
<keyword evidence="14" id="KW-1185">Reference proteome</keyword>
<evidence type="ECO:0000256" key="6">
    <source>
        <dbReference type="ARBA" id="ARBA00022692"/>
    </source>
</evidence>
<evidence type="ECO:0000256" key="9">
    <source>
        <dbReference type="ARBA" id="ARBA00023136"/>
    </source>
</evidence>
<proteinExistence type="inferred from homology"/>
<evidence type="ECO:0000256" key="10">
    <source>
        <dbReference type="SAM" id="MobiDB-lite"/>
    </source>
</evidence>